<protein>
    <submittedName>
        <fullName evidence="1">Uncharacterized protein</fullName>
    </submittedName>
</protein>
<dbReference type="AlphaFoldDB" id="A4A1T2"/>
<dbReference type="EMBL" id="AANZ01000037">
    <property type="protein sequence ID" value="EAQ77298.1"/>
    <property type="molecule type" value="Genomic_DNA"/>
</dbReference>
<gene>
    <name evidence="1" type="ORF">DSM3645_29471</name>
</gene>
<proteinExistence type="predicted"/>
<evidence type="ECO:0000313" key="2">
    <source>
        <dbReference type="Proteomes" id="UP000004358"/>
    </source>
</evidence>
<evidence type="ECO:0000313" key="1">
    <source>
        <dbReference type="EMBL" id="EAQ77298.1"/>
    </source>
</evidence>
<reference evidence="1 2" key="1">
    <citation type="submission" date="2006-02" db="EMBL/GenBank/DDBJ databases">
        <authorList>
            <person name="Amann R."/>
            <person name="Ferriera S."/>
            <person name="Johnson J."/>
            <person name="Kravitz S."/>
            <person name="Halpern A."/>
            <person name="Remington K."/>
            <person name="Beeson K."/>
            <person name="Tran B."/>
            <person name="Rogers Y.-H."/>
            <person name="Friedman R."/>
            <person name="Venter J.C."/>
        </authorList>
    </citation>
    <scope>NUCLEOTIDE SEQUENCE [LARGE SCALE GENOMIC DNA]</scope>
    <source>
        <strain evidence="1 2">DSM 3645</strain>
    </source>
</reference>
<dbReference type="Proteomes" id="UP000004358">
    <property type="component" value="Unassembled WGS sequence"/>
</dbReference>
<organism evidence="1 2">
    <name type="scientific">Blastopirellula marina DSM 3645</name>
    <dbReference type="NCBI Taxonomy" id="314230"/>
    <lineage>
        <taxon>Bacteria</taxon>
        <taxon>Pseudomonadati</taxon>
        <taxon>Planctomycetota</taxon>
        <taxon>Planctomycetia</taxon>
        <taxon>Pirellulales</taxon>
        <taxon>Pirellulaceae</taxon>
        <taxon>Blastopirellula</taxon>
    </lineage>
</organism>
<accession>A4A1T2</accession>
<name>A4A1T2_9BACT</name>
<sequence>MVGWTGPPRFPVRKVGLDRTAVFSRAKGWTGLDRRVFSFERLDWTGPPRFLVRKVGLDRTAVFSRSKGWTGPNRRIFSFERLDWTGPLWFFWVGLRTGSRIGDECLLPQSLSPRSRVGRPIMIFGFGMKAAHKTPWLVNRFGLRANGN</sequence>
<dbReference type="HOGENOM" id="CLU_1755305_0_0_0"/>
<comment type="caution">
    <text evidence="1">The sequence shown here is derived from an EMBL/GenBank/DDBJ whole genome shotgun (WGS) entry which is preliminary data.</text>
</comment>